<keyword evidence="2" id="KW-1185">Reference proteome</keyword>
<dbReference type="EMBL" id="AP018227">
    <property type="protein sequence ID" value="BAY80908.1"/>
    <property type="molecule type" value="Genomic_DNA"/>
</dbReference>
<sequence>MGRGGDGEMGGWGDREIVLKSQLPITHYPLPITNYQLPIPNPLFPIFNSLLMVHLILY</sequence>
<proteinExistence type="predicted"/>
<name>A0A1Z4LII9_9CYAN</name>
<accession>A0A1Z4LII9</accession>
<organism evidence="1 2">
    <name type="scientific">Calothrix parasitica NIES-267</name>
    <dbReference type="NCBI Taxonomy" id="1973488"/>
    <lineage>
        <taxon>Bacteria</taxon>
        <taxon>Bacillati</taxon>
        <taxon>Cyanobacteriota</taxon>
        <taxon>Cyanophyceae</taxon>
        <taxon>Nostocales</taxon>
        <taxon>Calotrichaceae</taxon>
        <taxon>Calothrix</taxon>
    </lineage>
</organism>
<evidence type="ECO:0000313" key="2">
    <source>
        <dbReference type="Proteomes" id="UP000218418"/>
    </source>
</evidence>
<dbReference type="AlphaFoldDB" id="A0A1Z4LII9"/>
<protein>
    <submittedName>
        <fullName evidence="1">Uncharacterized protein</fullName>
    </submittedName>
</protein>
<dbReference type="Proteomes" id="UP000218418">
    <property type="component" value="Chromosome"/>
</dbReference>
<reference evidence="1 2" key="1">
    <citation type="submission" date="2017-06" db="EMBL/GenBank/DDBJ databases">
        <title>Genome sequencing of cyanobaciteial culture collection at National Institute for Environmental Studies (NIES).</title>
        <authorList>
            <person name="Hirose Y."/>
            <person name="Shimura Y."/>
            <person name="Fujisawa T."/>
            <person name="Nakamura Y."/>
            <person name="Kawachi M."/>
        </authorList>
    </citation>
    <scope>NUCLEOTIDE SEQUENCE [LARGE SCALE GENOMIC DNA]</scope>
    <source>
        <strain evidence="1 2">NIES-267</strain>
    </source>
</reference>
<evidence type="ECO:0000313" key="1">
    <source>
        <dbReference type="EMBL" id="BAY80908.1"/>
    </source>
</evidence>
<gene>
    <name evidence="1" type="ORF">NIES267_03730</name>
</gene>